<organism evidence="7 8">
    <name type="scientific">Euzebya pacifica</name>
    <dbReference type="NCBI Taxonomy" id="1608957"/>
    <lineage>
        <taxon>Bacteria</taxon>
        <taxon>Bacillati</taxon>
        <taxon>Actinomycetota</taxon>
        <taxon>Nitriliruptoria</taxon>
        <taxon>Euzebyales</taxon>
    </lineage>
</organism>
<feature type="binding site" evidence="5">
    <location>
        <position position="42"/>
    </location>
    <ligand>
        <name>S-adenosyl-L-methionine</name>
        <dbReference type="ChEBI" id="CHEBI:59789"/>
    </ligand>
</feature>
<evidence type="ECO:0000259" key="6">
    <source>
        <dbReference type="SMART" id="SM00650"/>
    </source>
</evidence>
<dbReference type="CDD" id="cd02440">
    <property type="entry name" value="AdoMet_MTases"/>
    <property type="match status" value="1"/>
</dbReference>
<accession>A0A346XUS1</accession>
<feature type="binding site" evidence="5">
    <location>
        <position position="21"/>
    </location>
    <ligand>
        <name>S-adenosyl-L-methionine</name>
        <dbReference type="ChEBI" id="CHEBI:59789"/>
    </ligand>
</feature>
<dbReference type="GO" id="GO:0005829">
    <property type="term" value="C:cytosol"/>
    <property type="evidence" value="ECO:0007669"/>
    <property type="project" value="TreeGrafter"/>
</dbReference>
<dbReference type="Pfam" id="PF00398">
    <property type="entry name" value="RrnaAD"/>
    <property type="match status" value="1"/>
</dbReference>
<evidence type="ECO:0000256" key="5">
    <source>
        <dbReference type="PROSITE-ProRule" id="PRU01026"/>
    </source>
</evidence>
<reference evidence="7 8" key="1">
    <citation type="submission" date="2018-09" db="EMBL/GenBank/DDBJ databases">
        <title>Complete genome sequence of Euzebya sp. DY32-46 isolated from seawater of Pacific Ocean.</title>
        <authorList>
            <person name="Xu L."/>
            <person name="Wu Y.-H."/>
            <person name="Xu X.-W."/>
        </authorList>
    </citation>
    <scope>NUCLEOTIDE SEQUENCE [LARGE SCALE GENOMIC DNA]</scope>
    <source>
        <strain evidence="7 8">DY32-46</strain>
    </source>
</reference>
<dbReference type="EMBL" id="CP031165">
    <property type="protein sequence ID" value="AXV05968.1"/>
    <property type="molecule type" value="Genomic_DNA"/>
</dbReference>
<dbReference type="Gene3D" id="3.40.50.150">
    <property type="entry name" value="Vaccinia Virus protein VP39"/>
    <property type="match status" value="1"/>
</dbReference>
<dbReference type="PROSITE" id="PS51689">
    <property type="entry name" value="SAM_RNA_A_N6_MT"/>
    <property type="match status" value="1"/>
</dbReference>
<comment type="caution">
    <text evidence="5">Lacks conserved residue(s) required for the propagation of feature annotation.</text>
</comment>
<dbReference type="AlphaFoldDB" id="A0A346XUS1"/>
<protein>
    <submittedName>
        <fullName evidence="7">23S rRNA N-6-methyltransferase ErmCX</fullName>
    </submittedName>
</protein>
<dbReference type="PANTHER" id="PTHR11727">
    <property type="entry name" value="DIMETHYLADENOSINE TRANSFERASE"/>
    <property type="match status" value="1"/>
</dbReference>
<dbReference type="SMART" id="SM00650">
    <property type="entry name" value="rADc"/>
    <property type="match status" value="1"/>
</dbReference>
<dbReference type="PROSITE" id="PS01131">
    <property type="entry name" value="RRNA_A_DIMETH"/>
    <property type="match status" value="1"/>
</dbReference>
<keyword evidence="2 5" id="KW-0808">Transferase</keyword>
<dbReference type="KEGG" id="euz:DVS28_a1268"/>
<proteinExistence type="inferred from homology"/>
<keyword evidence="8" id="KW-1185">Reference proteome</keyword>
<dbReference type="InterPro" id="IPR001737">
    <property type="entry name" value="KsgA/Erm"/>
</dbReference>
<evidence type="ECO:0000313" key="7">
    <source>
        <dbReference type="EMBL" id="AXV05968.1"/>
    </source>
</evidence>
<feature type="domain" description="Ribosomal RNA adenine methylase transferase N-terminal" evidence="6">
    <location>
        <begin position="1"/>
        <end position="166"/>
    </location>
</feature>
<gene>
    <name evidence="7" type="ORF">DVS28_a1268</name>
</gene>
<keyword evidence="4 5" id="KW-0694">RNA-binding</keyword>
<sequence>MVARAVERLALDPDDLVVEIGAGRGALTDPLAETGVRVVAVERDRQLAERLRSRYADVDRVRVITCDIRRFRWPREPYRVVGNVPFGVTSDILDALLDDPDKGPTRADLLVQAEVAHKRAAAPPTTLRSAAWAPWWTFTVGGHVPRQAFRPVPAVDAAWLTIRQRTPAVLPTTLAPSFRDHLRPLWSGAHGG</sequence>
<keyword evidence="3 5" id="KW-0949">S-adenosyl-L-methionine</keyword>
<dbReference type="SUPFAM" id="SSF53335">
    <property type="entry name" value="S-adenosyl-L-methionine-dependent methyltransferases"/>
    <property type="match status" value="1"/>
</dbReference>
<evidence type="ECO:0000256" key="1">
    <source>
        <dbReference type="ARBA" id="ARBA00022603"/>
    </source>
</evidence>
<evidence type="ECO:0000256" key="2">
    <source>
        <dbReference type="ARBA" id="ARBA00022679"/>
    </source>
</evidence>
<feature type="binding site" evidence="5">
    <location>
        <position position="83"/>
    </location>
    <ligand>
        <name>S-adenosyl-L-methionine</name>
        <dbReference type="ChEBI" id="CHEBI:59789"/>
    </ligand>
</feature>
<evidence type="ECO:0000313" key="8">
    <source>
        <dbReference type="Proteomes" id="UP000264006"/>
    </source>
</evidence>
<name>A0A346XUS1_9ACTN</name>
<feature type="binding site" evidence="5">
    <location>
        <position position="67"/>
    </location>
    <ligand>
        <name>S-adenosyl-L-methionine</name>
        <dbReference type="ChEBI" id="CHEBI:59789"/>
    </ligand>
</feature>
<dbReference type="PANTHER" id="PTHR11727:SF7">
    <property type="entry name" value="DIMETHYLADENOSINE TRANSFERASE-RELATED"/>
    <property type="match status" value="1"/>
</dbReference>
<dbReference type="GO" id="GO:0000179">
    <property type="term" value="F:rRNA (adenine-N6,N6-)-dimethyltransferase activity"/>
    <property type="evidence" value="ECO:0007669"/>
    <property type="project" value="UniProtKB-UniRule"/>
</dbReference>
<feature type="binding site" evidence="5">
    <location>
        <position position="1"/>
    </location>
    <ligand>
        <name>S-adenosyl-L-methionine</name>
        <dbReference type="ChEBI" id="CHEBI:59789"/>
    </ligand>
</feature>
<dbReference type="InterPro" id="IPR020598">
    <property type="entry name" value="rRNA_Ade_methylase_Trfase_N"/>
</dbReference>
<comment type="similarity">
    <text evidence="5">Belongs to the class I-like SAM-binding methyltransferase superfamily. rRNA adenine N(6)-methyltransferase family.</text>
</comment>
<evidence type="ECO:0000256" key="4">
    <source>
        <dbReference type="ARBA" id="ARBA00022884"/>
    </source>
</evidence>
<evidence type="ECO:0000256" key="3">
    <source>
        <dbReference type="ARBA" id="ARBA00022691"/>
    </source>
</evidence>
<dbReference type="Proteomes" id="UP000264006">
    <property type="component" value="Chromosome"/>
</dbReference>
<dbReference type="GO" id="GO:0003723">
    <property type="term" value="F:RNA binding"/>
    <property type="evidence" value="ECO:0007669"/>
    <property type="project" value="UniProtKB-UniRule"/>
</dbReference>
<dbReference type="InterPro" id="IPR020596">
    <property type="entry name" value="rRNA_Ade_Mease_Trfase_CS"/>
</dbReference>
<keyword evidence="1 5" id="KW-0489">Methyltransferase</keyword>
<dbReference type="InterPro" id="IPR029063">
    <property type="entry name" value="SAM-dependent_MTases_sf"/>
</dbReference>